<feature type="non-terminal residue" evidence="2">
    <location>
        <position position="1"/>
    </location>
</feature>
<sequence length="103" mass="11967">LIVISGEKQARIEFLEELIDTKPEVLPTTKTTDELEKKIEELEKGREEDRVRINDMASKLAEYSSGPNAVEMQLREDLADCKKKRDELIESMIDMTNQLKEER</sequence>
<evidence type="ECO:0000313" key="3">
    <source>
        <dbReference type="Proteomes" id="UP001328107"/>
    </source>
</evidence>
<dbReference type="AlphaFoldDB" id="A0AAN5I7K6"/>
<name>A0AAN5I7K6_9BILA</name>
<feature type="coiled-coil region" evidence="1">
    <location>
        <begin position="32"/>
        <end position="91"/>
    </location>
</feature>
<evidence type="ECO:0000313" key="2">
    <source>
        <dbReference type="EMBL" id="GMR55527.1"/>
    </source>
</evidence>
<proteinExistence type="predicted"/>
<protein>
    <submittedName>
        <fullName evidence="2">Uncharacterized protein</fullName>
    </submittedName>
</protein>
<keyword evidence="1" id="KW-0175">Coiled coil</keyword>
<comment type="caution">
    <text evidence="2">The sequence shown here is derived from an EMBL/GenBank/DDBJ whole genome shotgun (WGS) entry which is preliminary data.</text>
</comment>
<evidence type="ECO:0000256" key="1">
    <source>
        <dbReference type="SAM" id="Coils"/>
    </source>
</evidence>
<organism evidence="2 3">
    <name type="scientific">Pristionchus mayeri</name>
    <dbReference type="NCBI Taxonomy" id="1317129"/>
    <lineage>
        <taxon>Eukaryota</taxon>
        <taxon>Metazoa</taxon>
        <taxon>Ecdysozoa</taxon>
        <taxon>Nematoda</taxon>
        <taxon>Chromadorea</taxon>
        <taxon>Rhabditida</taxon>
        <taxon>Rhabditina</taxon>
        <taxon>Diplogasteromorpha</taxon>
        <taxon>Diplogasteroidea</taxon>
        <taxon>Neodiplogasteridae</taxon>
        <taxon>Pristionchus</taxon>
    </lineage>
</organism>
<feature type="non-terminal residue" evidence="2">
    <location>
        <position position="103"/>
    </location>
</feature>
<gene>
    <name evidence="2" type="ORF">PMAYCL1PPCAC_25722</name>
</gene>
<dbReference type="EMBL" id="BTRK01000005">
    <property type="protein sequence ID" value="GMR55527.1"/>
    <property type="molecule type" value="Genomic_DNA"/>
</dbReference>
<accession>A0AAN5I7K6</accession>
<keyword evidence="3" id="KW-1185">Reference proteome</keyword>
<reference evidence="3" key="1">
    <citation type="submission" date="2022-10" db="EMBL/GenBank/DDBJ databases">
        <title>Genome assembly of Pristionchus species.</title>
        <authorList>
            <person name="Yoshida K."/>
            <person name="Sommer R.J."/>
        </authorList>
    </citation>
    <scope>NUCLEOTIDE SEQUENCE [LARGE SCALE GENOMIC DNA]</scope>
    <source>
        <strain evidence="3">RS5460</strain>
    </source>
</reference>
<dbReference type="Proteomes" id="UP001328107">
    <property type="component" value="Unassembled WGS sequence"/>
</dbReference>